<comment type="caution">
    <text evidence="13">The sequence shown here is derived from an EMBL/GenBank/DDBJ whole genome shotgun (WGS) entry which is preliminary data.</text>
</comment>
<dbReference type="Pfam" id="PF22621">
    <property type="entry name" value="CurL-like_PKS_C"/>
    <property type="match status" value="1"/>
</dbReference>
<accession>A0ABW6PZZ9</accession>
<dbReference type="InterPro" id="IPR057326">
    <property type="entry name" value="KR_dom"/>
</dbReference>
<dbReference type="SMART" id="SM00823">
    <property type="entry name" value="PKS_PP"/>
    <property type="match status" value="2"/>
</dbReference>
<sequence length="2991" mass="319249">MRDTTEHAGSSAEVIVLSAASEAQLDARARDLLTFVEEQPRLDLADLAFSLQVGRAALDCRLAFTADSLDAVTRGLKTHLGQDGTVEVFRGRAPESPGWEEQSEEDRDLVRSLVAARASRRVAEVWAGGRAVDWARLHAPHRPFRIPLPTYPFARERYWVTPSSPAPAGSVPPPAAVLHPLLHRGTSESGGRRYSSTFTGEEPVLHDHLVHGMRTLPGAAYLELALAAAADSRGGTVADSAGLAVTDVVWIRPFRVDDQPRDLDVALQPDSSNALRFRISAAGEGAEAAVLCTGSVVTCEAAAASVDLTRLRAACGERRWDAAEIYPAFRSAGITYGDSFRAVEHVLLGESQVLARLALPEAARVDADGCCLPPGLMDAALQTCAALITGDPDAQGAAFVPYGVERVEVLAAPGETLWVWSRRGARDAAGGATPAFDLDLCDDAGRVQVRVRGLSVRALHPEPTPEGAAAHTDGEVLAAPRWQLRPPPDAAGPAVGGRAVVFAEDGALGAGALADPDCEVVTLTSRAATLDARYTDYASQVFDRTRQLLRDGTQTPYVLQILLTDRPESGVLTGLGALLRTAALENPRITGQVVVVADGTPVAERIGLLTRERRGPVDATVRLRGDRREVLTWAEESPARSAGSPWRSGGVYLVTGGMGGLGRIFAEEITRQVKDARLVLVGRSPATEPSRRILEELRASGPEVSYEPVDVTDRAAVAALVDRVRRTAGTIHGIVHSAGVIQDDFILRKSGQEFREVLAPKVSGLVSLDEATADLDLDFFVTFSSGAAVTGNVGQADYAAANAFMDAFAEYRQGLVAGGRRSGRTLSINWPLWAEGGMGADAGTRTVLRERFGISPLERGAGVRAFTRSLHTNHHQVLVAAGHTDRIRKALTMQHAGEATAPVNTATPAAPVTGRDDGLAEWTVAYLTTLLSEVLKVPARRIEPGSSLERYGIDSIQAVNLTARLEASFGLLPKTLFFEYRNIKALSRYFTEVHEERLRELRGAVPAAAVPSPPAAAEPPAGSAAARAVAAPAPGPAHRAERHGSAPRGTEIAVVGMGGRYPQAPDLRTFWRNLAEGRDCVTEVPRDRWDAGAYYDADRSQPGTTNSKWGGFLDDVDRFDPLFFNMSPREAEFTDPQERLFLECVYETLQDAGYTRHDLTAPAPDGVGGNVGVFVGSMYDEYQLYGATEQALADGRAVPGNAANIANRVSYFCDWQGPSLTVKTMCSSSLTALHLACQSLQTGDCEVAIAGGVNLSLHPAKYLLLGQAGFASSTGRCESFGQGGDGYVPAEGVGAVMLKPLDRAIADNDRILGVIKATAVNHGGRTNGYTVPNPNAQAGVVARALDKAGVDARTISYVEAHGTGTSLGDPIEIAGLAKAFSRHTDDRGFCAIGSVKSNIGHAESAAGISAFTKVLLQLAHGRLVPSLHSETLNPHIDFADTPFRVQREPAEWRRPVIDTPDGPREYPRLAGISSFGAGGSNAHVIVGEYVPAGPVEADGPARSPLGSVIVLSARTEEQLREQARRLLDWVREERIEDADVPAVAGTLQVAREHMAERLAFLAGSAAELTARLGDYVEGKDDAGTYRGRGRRSQDVVSVLAEDEDMAGTIAAWVDKGKFGKLLELWTNGLDLPWRSYYPNALPRRLSLPSYPFARKRFWAADGARSAAVTAGRGTVTAAEPAEPAVHADAAVQAAPPPAPATRIAAKPRGIGLAPLDAGFGQGSGPVPARPTPPASLPVSEGPPSDEAGATRATGTEDVPRPAPAPGRPVPPGPAVEDRESLVRELTASLADALFLLEEEIDPDTKFTDIGLDSIVGVEWMNAINKRYGLDLTVTRLYDHPTVVELSAYVAGELARGGAPQGRPFREVTEPVAEPEPEPAAVTVPEPVRVAEPEPPAERAARGESVEVPRADSRTAGAIAVVGMSGRYPGSATLDEYWDNLAWGRDCVGEVPASRWSVADHYDPRPHQEGKVTCKWLGRLDDIETFDPLFFNIPPAEAESIDPQQRLFLQEAYHAFEDAGYDPRSLSGRKCGVYLGIMSSEYGMLMQRQGGETSAAATSGSNAITAARIAYFLDLKGPAIALDTACSSSLVATHLATQALRSGEIDMALVGGVTLYLSLDAYLGMSSAGMLSPDGRCKAFDNGANGFVPGEGVGALVLKRLDDAVRDRDHIHGVVIGSGINQDGRTNGITAPSGASQMELERDVYDRYGIDPAGIGYAELHGTGTKLGDPIELEALATVYREHTDKTGYCAIGSVKSNLGHTSAAAGIASIQKVLLCMRNEQLVPTLHFERPNEHFDFENSPFRVNTELSPWKTEPGSPRRAAVSGFGFSGTNAHLVLEEHPQDAAERPAGGPQVFVLSARSEEQLRTSVARLVGHLRTHPSLALADVAHTLQQGREAMAWRLAVVATTLGELLEKLTRYVEDGVGDGVLTGLAGKDRSGRTGLVPRAGADGTVSVTEAERLAAAWTGGTPVDWTRLSDGTRPRRVPLPTYPFARERCWFDDAPASGRPEASLPAAHPVATGEEHAPAAPGGEVPDGTNILLAPVWDAVPRRAPQDVALPSGRVVVIGGTAEQRERVRTVLPRAEHLPLDPADTTGTIAAKLDATGEALGHLVWLAPRGTAADAGADTADDALVDAQETGLYACFRTLKALLTLGYGRRPLNVTVVTERTLRVRRTDVVDPAHAGLHGLLGSVAKEYPGWTVSLADLDPDRDWPVAQLFAPPAGESGSVWAYRRSRWYRQSLVPVRDTAGERTRRTVYRQGGVYVVIGGAGGIGEAWTEHMIRTHGAQVVWIGRREEDESIRAKLRRLGELGPRPRYIRADATDRAALERAYEDIKRTHPVVHGVVHSAIVLLDRSLERMDERRFRAAVTAKVDVSVRLAQVFRGEPLDFLLFFSSMNSFLKASGQCNYVAGSVFEDAYAHRLAGELDFPVKTMNWGYWGTVGVVAAPEYRERMHKAGAGSIEPADGMVALDVLLSGTFDQLGLIKAHGGNS</sequence>
<dbReference type="SUPFAM" id="SSF51735">
    <property type="entry name" value="NAD(P)-binding Rossmann-fold domains"/>
    <property type="match status" value="3"/>
</dbReference>
<dbReference type="PANTHER" id="PTHR43775:SF37">
    <property type="entry name" value="SI:DKEY-61P9.11"/>
    <property type="match status" value="1"/>
</dbReference>
<dbReference type="PROSITE" id="PS00012">
    <property type="entry name" value="PHOSPHOPANTETHEINE"/>
    <property type="match status" value="1"/>
</dbReference>
<feature type="region of interest" description="Disordered" evidence="9">
    <location>
        <begin position="1714"/>
        <end position="1779"/>
    </location>
</feature>
<evidence type="ECO:0000313" key="14">
    <source>
        <dbReference type="Proteomes" id="UP001601627"/>
    </source>
</evidence>
<dbReference type="InterPro" id="IPR036736">
    <property type="entry name" value="ACP-like_sf"/>
</dbReference>
<keyword evidence="6" id="KW-0808">Transferase</keyword>
<dbReference type="InterPro" id="IPR020807">
    <property type="entry name" value="PKS_DH"/>
</dbReference>
<dbReference type="Pfam" id="PF02801">
    <property type="entry name" value="Ketoacyl-synt_C"/>
    <property type="match status" value="2"/>
</dbReference>
<dbReference type="Pfam" id="PF00109">
    <property type="entry name" value="ketoacyl-synt"/>
    <property type="match status" value="2"/>
</dbReference>
<evidence type="ECO:0000259" key="11">
    <source>
        <dbReference type="PROSITE" id="PS52004"/>
    </source>
</evidence>
<dbReference type="InterPro" id="IPR020841">
    <property type="entry name" value="PKS_Beta-ketoAc_synthase_dom"/>
</dbReference>
<dbReference type="Pfam" id="PF21089">
    <property type="entry name" value="PKS_DH_N"/>
    <property type="match status" value="1"/>
</dbReference>
<dbReference type="InterPro" id="IPR054514">
    <property type="entry name" value="RhiE-like_linker"/>
</dbReference>
<dbReference type="InterPro" id="IPR036291">
    <property type="entry name" value="NAD(P)-bd_dom_sf"/>
</dbReference>
<evidence type="ECO:0000256" key="9">
    <source>
        <dbReference type="SAM" id="MobiDB-lite"/>
    </source>
</evidence>
<dbReference type="InterPro" id="IPR042104">
    <property type="entry name" value="PKS_dehydratase_sf"/>
</dbReference>
<evidence type="ECO:0000256" key="1">
    <source>
        <dbReference type="ARBA" id="ARBA00004496"/>
    </source>
</evidence>
<feature type="region of interest" description="N-terminal hotdog fold" evidence="8">
    <location>
        <begin position="179"/>
        <end position="303"/>
    </location>
</feature>
<dbReference type="Gene3D" id="3.40.50.720">
    <property type="entry name" value="NAD(P)-binding Rossmann-like Domain"/>
    <property type="match status" value="2"/>
</dbReference>
<feature type="domain" description="Carrier" evidence="10">
    <location>
        <begin position="1776"/>
        <end position="1853"/>
    </location>
</feature>
<reference evidence="13 14" key="1">
    <citation type="submission" date="2024-09" db="EMBL/GenBank/DDBJ databases">
        <title>The Natural Products Discovery Center: Release of the First 8490 Sequenced Strains for Exploring Actinobacteria Biosynthetic Diversity.</title>
        <authorList>
            <person name="Kalkreuter E."/>
            <person name="Kautsar S.A."/>
            <person name="Yang D."/>
            <person name="Bader C.D."/>
            <person name="Teijaro C.N."/>
            <person name="Fluegel L."/>
            <person name="Davis C.M."/>
            <person name="Simpson J.R."/>
            <person name="Lauterbach L."/>
            <person name="Steele A.D."/>
            <person name="Gui C."/>
            <person name="Meng S."/>
            <person name="Li G."/>
            <person name="Viehrig K."/>
            <person name="Ye F."/>
            <person name="Su P."/>
            <person name="Kiefer A.F."/>
            <person name="Nichols A."/>
            <person name="Cepeda A.J."/>
            <person name="Yan W."/>
            <person name="Fan B."/>
            <person name="Jiang Y."/>
            <person name="Adhikari A."/>
            <person name="Zheng C.-J."/>
            <person name="Schuster L."/>
            <person name="Cowan T.M."/>
            <person name="Smanski M.J."/>
            <person name="Chevrette M.G."/>
            <person name="De Carvalho L.P.S."/>
            <person name="Shen B."/>
        </authorList>
    </citation>
    <scope>NUCLEOTIDE SEQUENCE [LARGE SCALE GENOMIC DNA]</scope>
    <source>
        <strain evidence="13 14">NPDC058328</strain>
    </source>
</reference>
<evidence type="ECO:0000259" key="10">
    <source>
        <dbReference type="PROSITE" id="PS50075"/>
    </source>
</evidence>
<keyword evidence="3" id="KW-0596">Phosphopantetheine</keyword>
<dbReference type="InterPro" id="IPR020806">
    <property type="entry name" value="PKS_PP-bd"/>
</dbReference>
<gene>
    <name evidence="13" type="ORF">ACFVZC_03520</name>
</gene>
<dbReference type="Gene3D" id="3.30.70.3290">
    <property type="match status" value="1"/>
</dbReference>
<dbReference type="Gene3D" id="1.10.1200.10">
    <property type="entry name" value="ACP-like"/>
    <property type="match status" value="2"/>
</dbReference>
<evidence type="ECO:0000313" key="13">
    <source>
        <dbReference type="EMBL" id="MFF1272477.1"/>
    </source>
</evidence>
<keyword evidence="5" id="KW-0597">Phosphoprotein</keyword>
<dbReference type="Proteomes" id="UP001601627">
    <property type="component" value="Unassembled WGS sequence"/>
</dbReference>
<dbReference type="InterPro" id="IPR009081">
    <property type="entry name" value="PP-bd_ACP"/>
</dbReference>
<dbReference type="InterPro" id="IPR006162">
    <property type="entry name" value="Ppantetheine_attach_site"/>
</dbReference>
<dbReference type="Gene3D" id="3.10.129.110">
    <property type="entry name" value="Polyketide synthase dehydratase"/>
    <property type="match status" value="1"/>
</dbReference>
<feature type="active site" description="Proton acceptor; for dehydratase activity" evidence="8">
    <location>
        <position position="208"/>
    </location>
</feature>
<dbReference type="SUPFAM" id="SSF53901">
    <property type="entry name" value="Thiolase-like"/>
    <property type="match status" value="2"/>
</dbReference>
<dbReference type="InterPro" id="IPR014031">
    <property type="entry name" value="Ketoacyl_synth_C"/>
</dbReference>
<dbReference type="InterPro" id="IPR050091">
    <property type="entry name" value="PKS_NRPS_Biosynth_Enz"/>
</dbReference>
<evidence type="ECO:0000256" key="3">
    <source>
        <dbReference type="ARBA" id="ARBA00022450"/>
    </source>
</evidence>
<dbReference type="SMART" id="SM00822">
    <property type="entry name" value="PKS_KR"/>
    <property type="match status" value="2"/>
</dbReference>
<dbReference type="InterPro" id="IPR049552">
    <property type="entry name" value="PKS_DH_N"/>
</dbReference>
<dbReference type="SMART" id="SM00825">
    <property type="entry name" value="PKS_KS"/>
    <property type="match status" value="2"/>
</dbReference>
<evidence type="ECO:0000259" key="12">
    <source>
        <dbReference type="PROSITE" id="PS52019"/>
    </source>
</evidence>
<evidence type="ECO:0000256" key="5">
    <source>
        <dbReference type="ARBA" id="ARBA00022553"/>
    </source>
</evidence>
<evidence type="ECO:0000256" key="8">
    <source>
        <dbReference type="PROSITE-ProRule" id="PRU01363"/>
    </source>
</evidence>
<feature type="active site" description="Proton donor; for dehydratase activity" evidence="8">
    <location>
        <position position="378"/>
    </location>
</feature>
<evidence type="ECO:0000256" key="2">
    <source>
        <dbReference type="ARBA" id="ARBA00004792"/>
    </source>
</evidence>
<organism evidence="13 14">
    <name type="scientific">Streptomyces marokkonensis</name>
    <dbReference type="NCBI Taxonomy" id="324855"/>
    <lineage>
        <taxon>Bacteria</taxon>
        <taxon>Bacillati</taxon>
        <taxon>Actinomycetota</taxon>
        <taxon>Actinomycetes</taxon>
        <taxon>Kitasatosporales</taxon>
        <taxon>Streptomycetaceae</taxon>
        <taxon>Streptomyces</taxon>
    </lineage>
</organism>
<keyword evidence="14" id="KW-1185">Reference proteome</keyword>
<dbReference type="PANTHER" id="PTHR43775">
    <property type="entry name" value="FATTY ACID SYNTHASE"/>
    <property type="match status" value="1"/>
</dbReference>
<comment type="pathway">
    <text evidence="2">Antibiotic biosynthesis.</text>
</comment>
<dbReference type="InterPro" id="IPR049551">
    <property type="entry name" value="PKS_DH_C"/>
</dbReference>
<dbReference type="PROSITE" id="PS52019">
    <property type="entry name" value="PKS_MFAS_DH"/>
    <property type="match status" value="1"/>
</dbReference>
<dbReference type="InterPro" id="IPR049900">
    <property type="entry name" value="PKS_mFAS_DH"/>
</dbReference>
<dbReference type="Gene3D" id="1.10.1240.100">
    <property type="match status" value="2"/>
</dbReference>
<name>A0ABW6PZZ9_9ACTN</name>
<dbReference type="InterPro" id="IPR013968">
    <property type="entry name" value="PKS_KR"/>
</dbReference>
<evidence type="ECO:0000256" key="7">
    <source>
        <dbReference type="ARBA" id="ARBA00022737"/>
    </source>
</evidence>
<dbReference type="Pfam" id="PF22336">
    <property type="entry name" value="RhiE-like_linker"/>
    <property type="match status" value="2"/>
</dbReference>
<dbReference type="InterPro" id="IPR016039">
    <property type="entry name" value="Thiolase-like"/>
</dbReference>
<proteinExistence type="predicted"/>
<dbReference type="CDD" id="cd08953">
    <property type="entry name" value="KR_2_SDR_x"/>
    <property type="match status" value="2"/>
</dbReference>
<dbReference type="Pfam" id="PF14765">
    <property type="entry name" value="PS-DH"/>
    <property type="match status" value="1"/>
</dbReference>
<feature type="region of interest" description="C-terminal hotdog fold" evidence="8">
    <location>
        <begin position="316"/>
        <end position="465"/>
    </location>
</feature>
<feature type="domain" description="Ketosynthase family 3 (KS3)" evidence="11">
    <location>
        <begin position="1049"/>
        <end position="1488"/>
    </location>
</feature>
<dbReference type="PROSITE" id="PS50075">
    <property type="entry name" value="CARRIER"/>
    <property type="match status" value="2"/>
</dbReference>
<feature type="compositionally biased region" description="Pro residues" evidence="9">
    <location>
        <begin position="1760"/>
        <end position="1773"/>
    </location>
</feature>
<feature type="domain" description="Ketosynthase family 3 (KS3)" evidence="11">
    <location>
        <begin position="1915"/>
        <end position="2339"/>
    </location>
</feature>
<evidence type="ECO:0000256" key="4">
    <source>
        <dbReference type="ARBA" id="ARBA00022490"/>
    </source>
</evidence>
<dbReference type="EMBL" id="JBHVZQ010000002">
    <property type="protein sequence ID" value="MFF1272477.1"/>
    <property type="molecule type" value="Genomic_DNA"/>
</dbReference>
<comment type="subcellular location">
    <subcellularLocation>
        <location evidence="1">Cytoplasm</location>
    </subcellularLocation>
</comment>
<dbReference type="CDD" id="cd00833">
    <property type="entry name" value="PKS"/>
    <property type="match status" value="2"/>
</dbReference>
<dbReference type="SMART" id="SM00826">
    <property type="entry name" value="PKS_DH"/>
    <property type="match status" value="1"/>
</dbReference>
<dbReference type="InterPro" id="IPR014030">
    <property type="entry name" value="Ketoacyl_synth_N"/>
</dbReference>
<feature type="region of interest" description="Disordered" evidence="9">
    <location>
        <begin position="1009"/>
        <end position="1046"/>
    </location>
</feature>
<dbReference type="PROSITE" id="PS52004">
    <property type="entry name" value="KS3_2"/>
    <property type="match status" value="2"/>
</dbReference>
<dbReference type="SMART" id="SM01294">
    <property type="entry name" value="PKS_PP_betabranch"/>
    <property type="match status" value="1"/>
</dbReference>
<feature type="compositionally biased region" description="Low complexity" evidence="9">
    <location>
        <begin position="1018"/>
        <end position="1032"/>
    </location>
</feature>
<dbReference type="Pfam" id="PF00550">
    <property type="entry name" value="PP-binding"/>
    <property type="match status" value="2"/>
</dbReference>
<keyword evidence="7" id="KW-0677">Repeat</keyword>
<protein>
    <submittedName>
        <fullName evidence="13">SDR family NAD(P)-dependent oxidoreductase</fullName>
    </submittedName>
</protein>
<feature type="domain" description="PKS/mFAS DH" evidence="12">
    <location>
        <begin position="179"/>
        <end position="465"/>
    </location>
</feature>
<evidence type="ECO:0000256" key="6">
    <source>
        <dbReference type="ARBA" id="ARBA00022679"/>
    </source>
</evidence>
<dbReference type="RefSeq" id="WP_388232922.1">
    <property type="nucleotide sequence ID" value="NZ_JBHVZQ010000002.1"/>
</dbReference>
<dbReference type="Gene3D" id="3.40.47.10">
    <property type="match status" value="2"/>
</dbReference>
<dbReference type="Pfam" id="PF08659">
    <property type="entry name" value="KR"/>
    <property type="match status" value="2"/>
</dbReference>
<feature type="domain" description="Carrier" evidence="10">
    <location>
        <begin position="921"/>
        <end position="994"/>
    </location>
</feature>
<keyword evidence="4" id="KW-0963">Cytoplasm</keyword>
<dbReference type="SUPFAM" id="SSF47336">
    <property type="entry name" value="ACP-like"/>
    <property type="match status" value="2"/>
</dbReference>